<dbReference type="GO" id="GO:0006260">
    <property type="term" value="P:DNA replication"/>
    <property type="evidence" value="ECO:0007669"/>
    <property type="project" value="InterPro"/>
</dbReference>
<dbReference type="InterPro" id="IPR027417">
    <property type="entry name" value="P-loop_NTPase"/>
</dbReference>
<organism evidence="2">
    <name type="scientific">marine sediment metagenome</name>
    <dbReference type="NCBI Taxonomy" id="412755"/>
    <lineage>
        <taxon>unclassified sequences</taxon>
        <taxon>metagenomes</taxon>
        <taxon>ecological metagenomes</taxon>
    </lineage>
</organism>
<feature type="non-terminal residue" evidence="2">
    <location>
        <position position="264"/>
    </location>
</feature>
<sequence length="264" mass="29849">DTRILSYLGINSMGISIMDAANKSLDDYYKREQARKEGKFAGIPSTFKKLNLKTGGFNKEQLIILAGRPGMGKTSLAISFMITAAYYKCKCAFFSLEMTSERLMDKVICSLANINHTSYKRGQLLDTQRKSAEECLNIIDHWDVTFNDTMLTSIEQIHANCKTIKDRKGLDIVFIDYLQLMRTTEKTGNREQEISTMSRKAKMMAVDLQIPVVLMSQLNRGVESRADKHPMLSDLRESGAIEQDADIVLFIYRDVVYNEATAAP</sequence>
<dbReference type="InterPro" id="IPR007694">
    <property type="entry name" value="DNA_helicase_DnaB-like_C"/>
</dbReference>
<dbReference type="Gene3D" id="3.40.50.300">
    <property type="entry name" value="P-loop containing nucleotide triphosphate hydrolases"/>
    <property type="match status" value="1"/>
</dbReference>
<dbReference type="PANTHER" id="PTHR30153:SF2">
    <property type="entry name" value="REPLICATIVE DNA HELICASE"/>
    <property type="match status" value="1"/>
</dbReference>
<dbReference type="GO" id="GO:0005829">
    <property type="term" value="C:cytosol"/>
    <property type="evidence" value="ECO:0007669"/>
    <property type="project" value="TreeGrafter"/>
</dbReference>
<dbReference type="SUPFAM" id="SSF52540">
    <property type="entry name" value="P-loop containing nucleoside triphosphate hydrolases"/>
    <property type="match status" value="1"/>
</dbReference>
<proteinExistence type="predicted"/>
<protein>
    <recommendedName>
        <fullName evidence="1">SF4 helicase domain-containing protein</fullName>
    </recommendedName>
</protein>
<dbReference type="GO" id="GO:0005524">
    <property type="term" value="F:ATP binding"/>
    <property type="evidence" value="ECO:0007669"/>
    <property type="project" value="InterPro"/>
</dbReference>
<feature type="non-terminal residue" evidence="2">
    <location>
        <position position="1"/>
    </location>
</feature>
<dbReference type="EMBL" id="BARS01029194">
    <property type="protein sequence ID" value="GAG01786.1"/>
    <property type="molecule type" value="Genomic_DNA"/>
</dbReference>
<name>X0VMK5_9ZZZZ</name>
<accession>X0VMK5</accession>
<dbReference type="PROSITE" id="PS51199">
    <property type="entry name" value="SF4_HELICASE"/>
    <property type="match status" value="1"/>
</dbReference>
<feature type="domain" description="SF4 helicase" evidence="1">
    <location>
        <begin position="36"/>
        <end position="264"/>
    </location>
</feature>
<dbReference type="Pfam" id="PF03796">
    <property type="entry name" value="DnaB_C"/>
    <property type="match status" value="1"/>
</dbReference>
<reference evidence="2" key="1">
    <citation type="journal article" date="2014" name="Front. Microbiol.">
        <title>High frequency of phylogenetically diverse reductive dehalogenase-homologous genes in deep subseafloor sedimentary metagenomes.</title>
        <authorList>
            <person name="Kawai M."/>
            <person name="Futagami T."/>
            <person name="Toyoda A."/>
            <person name="Takaki Y."/>
            <person name="Nishi S."/>
            <person name="Hori S."/>
            <person name="Arai W."/>
            <person name="Tsubouchi T."/>
            <person name="Morono Y."/>
            <person name="Uchiyama I."/>
            <person name="Ito T."/>
            <person name="Fujiyama A."/>
            <person name="Inagaki F."/>
            <person name="Takami H."/>
        </authorList>
    </citation>
    <scope>NUCLEOTIDE SEQUENCE</scope>
    <source>
        <strain evidence="2">Expedition CK06-06</strain>
    </source>
</reference>
<evidence type="ECO:0000313" key="2">
    <source>
        <dbReference type="EMBL" id="GAG01786.1"/>
    </source>
</evidence>
<comment type="caution">
    <text evidence="2">The sequence shown here is derived from an EMBL/GenBank/DDBJ whole genome shotgun (WGS) entry which is preliminary data.</text>
</comment>
<dbReference type="AlphaFoldDB" id="X0VMK5"/>
<dbReference type="GO" id="GO:0003678">
    <property type="term" value="F:DNA helicase activity"/>
    <property type="evidence" value="ECO:0007669"/>
    <property type="project" value="InterPro"/>
</dbReference>
<gene>
    <name evidence="2" type="ORF">S01H1_45659</name>
</gene>
<evidence type="ECO:0000259" key="1">
    <source>
        <dbReference type="PROSITE" id="PS51199"/>
    </source>
</evidence>
<dbReference type="PANTHER" id="PTHR30153">
    <property type="entry name" value="REPLICATIVE DNA HELICASE DNAB"/>
    <property type="match status" value="1"/>
</dbReference>